<feature type="transmembrane region" description="Helical" evidence="5">
    <location>
        <begin position="98"/>
        <end position="120"/>
    </location>
</feature>
<comment type="subcellular location">
    <subcellularLocation>
        <location evidence="1">Membrane</location>
        <topology evidence="1">Multi-pass membrane protein</topology>
    </subcellularLocation>
</comment>
<dbReference type="PANTHER" id="PTHR36974:SF1">
    <property type="entry name" value="DOXX FAMILY MEMBRANE PROTEIN"/>
    <property type="match status" value="1"/>
</dbReference>
<evidence type="ECO:0000259" key="6">
    <source>
        <dbReference type="Pfam" id="PF07291"/>
    </source>
</evidence>
<protein>
    <submittedName>
        <fullName evidence="7">DoxX family protein</fullName>
    </submittedName>
</protein>
<dbReference type="PANTHER" id="PTHR36974">
    <property type="entry name" value="MEMBRANE PROTEIN-RELATED"/>
    <property type="match status" value="1"/>
</dbReference>
<keyword evidence="4 5" id="KW-0472">Membrane</keyword>
<keyword evidence="2 5" id="KW-0812">Transmembrane</keyword>
<evidence type="ECO:0000256" key="3">
    <source>
        <dbReference type="ARBA" id="ARBA00022989"/>
    </source>
</evidence>
<feature type="transmembrane region" description="Helical" evidence="5">
    <location>
        <begin position="7"/>
        <end position="25"/>
    </location>
</feature>
<keyword evidence="3 5" id="KW-1133">Transmembrane helix</keyword>
<feature type="domain" description="Methylamine utilisation protein MauE" evidence="6">
    <location>
        <begin position="3"/>
        <end position="88"/>
    </location>
</feature>
<keyword evidence="8" id="KW-1185">Reference proteome</keyword>
<dbReference type="EMBL" id="CP051682">
    <property type="protein sequence ID" value="QJD95091.1"/>
    <property type="molecule type" value="Genomic_DNA"/>
</dbReference>
<evidence type="ECO:0000313" key="8">
    <source>
        <dbReference type="Proteomes" id="UP000503278"/>
    </source>
</evidence>
<dbReference type="GO" id="GO:0030416">
    <property type="term" value="P:methylamine metabolic process"/>
    <property type="evidence" value="ECO:0007669"/>
    <property type="project" value="InterPro"/>
</dbReference>
<dbReference type="Proteomes" id="UP000503278">
    <property type="component" value="Chromosome"/>
</dbReference>
<dbReference type="RefSeq" id="WP_169606108.1">
    <property type="nucleotide sequence ID" value="NZ_CP051682.1"/>
</dbReference>
<feature type="transmembrane region" description="Helical" evidence="5">
    <location>
        <begin position="37"/>
        <end position="61"/>
    </location>
</feature>
<dbReference type="KEGG" id="mrob:HH214_03960"/>
<evidence type="ECO:0000313" key="7">
    <source>
        <dbReference type="EMBL" id="QJD95091.1"/>
    </source>
</evidence>
<evidence type="ECO:0000256" key="1">
    <source>
        <dbReference type="ARBA" id="ARBA00004141"/>
    </source>
</evidence>
<sequence length="131" mass="15016">MKTLKKISLFILITGYILAGINHFVHPNGYIKIIPDYLPYPVLLNLLAGICEITFAVLLIFPATRNWGAWLIILMLAAFLPVHITMLQQAPFQLGKLYVTPLLAWIRLLLQPILMLWVGWHIQTKSKPHTY</sequence>
<dbReference type="InterPro" id="IPR009908">
    <property type="entry name" value="Methylamine_util_MauE"/>
</dbReference>
<name>A0A7L5DWG4_9SPHI</name>
<reference evidence="7 8" key="1">
    <citation type="submission" date="2020-04" db="EMBL/GenBank/DDBJ databases">
        <title>Genome sequencing of novel species.</title>
        <authorList>
            <person name="Heo J."/>
            <person name="Kim S.-J."/>
            <person name="Kim J.-S."/>
            <person name="Hong S.-B."/>
            <person name="Kwon S.-W."/>
        </authorList>
    </citation>
    <scope>NUCLEOTIDE SEQUENCE [LARGE SCALE GENOMIC DNA]</scope>
    <source>
        <strain evidence="7 8">F39-2</strain>
    </source>
</reference>
<dbReference type="Pfam" id="PF07291">
    <property type="entry name" value="MauE"/>
    <property type="match status" value="1"/>
</dbReference>
<organism evidence="7 8">
    <name type="scientific">Mucilaginibacter robiniae</name>
    <dbReference type="NCBI Taxonomy" id="2728022"/>
    <lineage>
        <taxon>Bacteria</taxon>
        <taxon>Pseudomonadati</taxon>
        <taxon>Bacteroidota</taxon>
        <taxon>Sphingobacteriia</taxon>
        <taxon>Sphingobacteriales</taxon>
        <taxon>Sphingobacteriaceae</taxon>
        <taxon>Mucilaginibacter</taxon>
    </lineage>
</organism>
<proteinExistence type="predicted"/>
<evidence type="ECO:0000256" key="2">
    <source>
        <dbReference type="ARBA" id="ARBA00022692"/>
    </source>
</evidence>
<dbReference type="AlphaFoldDB" id="A0A7L5DWG4"/>
<dbReference type="GO" id="GO:0016020">
    <property type="term" value="C:membrane"/>
    <property type="evidence" value="ECO:0007669"/>
    <property type="project" value="UniProtKB-SubCell"/>
</dbReference>
<evidence type="ECO:0000256" key="4">
    <source>
        <dbReference type="ARBA" id="ARBA00023136"/>
    </source>
</evidence>
<evidence type="ECO:0000256" key="5">
    <source>
        <dbReference type="SAM" id="Phobius"/>
    </source>
</evidence>
<feature type="transmembrane region" description="Helical" evidence="5">
    <location>
        <begin position="68"/>
        <end position="86"/>
    </location>
</feature>
<accession>A0A7L5DWG4</accession>
<gene>
    <name evidence="7" type="ORF">HH214_03960</name>
</gene>